<organism evidence="2 3">
    <name type="scientific">Paramecium primaurelia</name>
    <dbReference type="NCBI Taxonomy" id="5886"/>
    <lineage>
        <taxon>Eukaryota</taxon>
        <taxon>Sar</taxon>
        <taxon>Alveolata</taxon>
        <taxon>Ciliophora</taxon>
        <taxon>Intramacronucleata</taxon>
        <taxon>Oligohymenophorea</taxon>
        <taxon>Peniculida</taxon>
        <taxon>Parameciidae</taxon>
        <taxon>Paramecium</taxon>
    </lineage>
</organism>
<evidence type="ECO:0000313" key="2">
    <source>
        <dbReference type="EMBL" id="CAD8110948.1"/>
    </source>
</evidence>
<dbReference type="AlphaFoldDB" id="A0A8S1Q661"/>
<comment type="caution">
    <text evidence="2">The sequence shown here is derived from an EMBL/GenBank/DDBJ whole genome shotgun (WGS) entry which is preliminary data.</text>
</comment>
<name>A0A8S1Q661_PARPR</name>
<protein>
    <submittedName>
        <fullName evidence="2">Uncharacterized protein</fullName>
    </submittedName>
</protein>
<evidence type="ECO:0000256" key="1">
    <source>
        <dbReference type="SAM" id="MobiDB-lite"/>
    </source>
</evidence>
<reference evidence="2" key="1">
    <citation type="submission" date="2021-01" db="EMBL/GenBank/DDBJ databases">
        <authorList>
            <consortium name="Genoscope - CEA"/>
            <person name="William W."/>
        </authorList>
    </citation>
    <scope>NUCLEOTIDE SEQUENCE</scope>
</reference>
<feature type="region of interest" description="Disordered" evidence="1">
    <location>
        <begin position="74"/>
        <end position="96"/>
    </location>
</feature>
<gene>
    <name evidence="2" type="ORF">PPRIM_AZ9-3.1.T1460020</name>
</gene>
<evidence type="ECO:0000313" key="3">
    <source>
        <dbReference type="Proteomes" id="UP000688137"/>
    </source>
</evidence>
<dbReference type="OMA" id="CASEIKE"/>
<proteinExistence type="predicted"/>
<keyword evidence="3" id="KW-1185">Reference proteome</keyword>
<dbReference type="EMBL" id="CAJJDM010000150">
    <property type="protein sequence ID" value="CAD8110948.1"/>
    <property type="molecule type" value="Genomic_DNA"/>
</dbReference>
<dbReference type="PANTHER" id="PTHR37028">
    <property type="entry name" value="UNNAMED PRODUCT-RELATED"/>
    <property type="match status" value="1"/>
</dbReference>
<sequence length="385" mass="45285">MVQFVNEFVEFCRTIGILEKDQIFESTQDDLGQMLFMHLVTLNRQSLIDLSNRVSQIWLMQQTNSKPIHLNSAKQFTTRSKHSQSTPQESKSLTNSNNQSTVYLYDQYIKKEEKQIIHQQKVIEDQLKECTFQPQISKKSQQLDTTAPVYDRLSQFGYDQRMKHQISMEIKTKSDLKQCTFRPQVNHSFSKILEGDPFSRLYQNALSQRQTKPVSQEKTYSFKPQLISQPIVQQEYLQIPVEERLYNHFFDQQQQLVQQQESENQAKLDECTFTPNINQYGSVQQGSEQKMRVFDRLYNKSSAVKCASEIKEQNPNHFSISKQSDKIIKKANGDNSKYVSQFQIDQTPFDRLHSEHKRIEKKKKVKENQIFSSIPFKPQTNNNKK</sequence>
<dbReference type="Proteomes" id="UP000688137">
    <property type="component" value="Unassembled WGS sequence"/>
</dbReference>
<accession>A0A8S1Q661</accession>
<feature type="region of interest" description="Disordered" evidence="1">
    <location>
        <begin position="359"/>
        <end position="385"/>
    </location>
</feature>
<dbReference type="PANTHER" id="PTHR37028:SF4">
    <property type="entry name" value="ALMS MOTIF DOMAIN-CONTAINING PROTEIN"/>
    <property type="match status" value="1"/>
</dbReference>